<protein>
    <recommendedName>
        <fullName evidence="4">EamA domain-containing protein</fullName>
    </recommendedName>
</protein>
<reference evidence="3" key="1">
    <citation type="journal article" date="2019" name="Int. J. Syst. Evol. Microbiol.">
        <title>The Global Catalogue of Microorganisms (GCM) 10K type strain sequencing project: providing services to taxonomists for standard genome sequencing and annotation.</title>
        <authorList>
            <consortium name="The Broad Institute Genomics Platform"/>
            <consortium name="The Broad Institute Genome Sequencing Center for Infectious Disease"/>
            <person name="Wu L."/>
            <person name="Ma J."/>
        </authorList>
    </citation>
    <scope>NUCLEOTIDE SEQUENCE [LARGE SCALE GENOMIC DNA]</scope>
    <source>
        <strain evidence="3">KCTC 42739</strain>
    </source>
</reference>
<evidence type="ECO:0008006" key="4">
    <source>
        <dbReference type="Google" id="ProtNLM"/>
    </source>
</evidence>
<keyword evidence="1" id="KW-0812">Transmembrane</keyword>
<sequence>MSRWERFPLEGYVLLYFLAYLPNVIITKLVTSTPHPGLGRPLTGLETLPASLIISTLLTYLFIWGSGWHRDANAVQIAGARVPVPTKYTLLSGLGTALVLFTVPLSFTFEGVSIPFIQLLMRGDILLIAPLVDLMFGRKVRWWSWAALVMVLVALVITLFDRGGFDLPPLAILTVVLYTVGYFIRLAVMTKVSKTGEPASVRRYFVEEKVIALPLSVAVLAAISASGIGTQSGALGWGFLSVWSDPVIVPLFFIGLTLTIISVFAVIILLDARENAYCVPLERAASLVAGVGGSVLLAWFWGLRMPRPAELVGAAILIGAIVLLSLAPRFSRRLAPARAETV</sequence>
<feature type="transmembrane region" description="Helical" evidence="1">
    <location>
        <begin position="115"/>
        <end position="136"/>
    </location>
</feature>
<evidence type="ECO:0000313" key="2">
    <source>
        <dbReference type="EMBL" id="MFC3580848.1"/>
    </source>
</evidence>
<dbReference type="Proteomes" id="UP001595713">
    <property type="component" value="Unassembled WGS sequence"/>
</dbReference>
<keyword evidence="1" id="KW-0472">Membrane</keyword>
<feature type="transmembrane region" description="Helical" evidence="1">
    <location>
        <begin position="284"/>
        <end position="303"/>
    </location>
</feature>
<feature type="transmembrane region" description="Helical" evidence="1">
    <location>
        <begin position="12"/>
        <end position="30"/>
    </location>
</feature>
<feature type="transmembrane region" description="Helical" evidence="1">
    <location>
        <begin position="50"/>
        <end position="68"/>
    </location>
</feature>
<evidence type="ECO:0000313" key="3">
    <source>
        <dbReference type="Proteomes" id="UP001595713"/>
    </source>
</evidence>
<comment type="caution">
    <text evidence="2">The sequence shown here is derived from an EMBL/GenBank/DDBJ whole genome shotgun (WGS) entry which is preliminary data.</text>
</comment>
<name>A0ABV7SV46_9SPHN</name>
<evidence type="ECO:0000256" key="1">
    <source>
        <dbReference type="SAM" id="Phobius"/>
    </source>
</evidence>
<feature type="transmembrane region" description="Helical" evidence="1">
    <location>
        <begin position="309"/>
        <end position="328"/>
    </location>
</feature>
<feature type="transmembrane region" description="Helical" evidence="1">
    <location>
        <begin position="143"/>
        <end position="161"/>
    </location>
</feature>
<keyword evidence="3" id="KW-1185">Reference proteome</keyword>
<accession>A0ABV7SV46</accession>
<feature type="transmembrane region" description="Helical" evidence="1">
    <location>
        <begin position="210"/>
        <end position="228"/>
    </location>
</feature>
<dbReference type="EMBL" id="JBHRXP010000007">
    <property type="protein sequence ID" value="MFC3580848.1"/>
    <property type="molecule type" value="Genomic_DNA"/>
</dbReference>
<feature type="transmembrane region" description="Helical" evidence="1">
    <location>
        <begin position="167"/>
        <end position="189"/>
    </location>
</feature>
<keyword evidence="1" id="KW-1133">Transmembrane helix</keyword>
<proteinExistence type="predicted"/>
<feature type="transmembrane region" description="Helical" evidence="1">
    <location>
        <begin position="248"/>
        <end position="272"/>
    </location>
</feature>
<organism evidence="2 3">
    <name type="scientific">Sphingomonas hylomeconis</name>
    <dbReference type="NCBI Taxonomy" id="1395958"/>
    <lineage>
        <taxon>Bacteria</taxon>
        <taxon>Pseudomonadati</taxon>
        <taxon>Pseudomonadota</taxon>
        <taxon>Alphaproteobacteria</taxon>
        <taxon>Sphingomonadales</taxon>
        <taxon>Sphingomonadaceae</taxon>
        <taxon>Sphingomonas</taxon>
    </lineage>
</organism>
<dbReference type="RefSeq" id="WP_261294214.1">
    <property type="nucleotide sequence ID" value="NZ_JANQBK010000005.1"/>
</dbReference>
<feature type="transmembrane region" description="Helical" evidence="1">
    <location>
        <begin position="88"/>
        <end position="109"/>
    </location>
</feature>
<gene>
    <name evidence="2" type="ORF">ACFONA_11800</name>
</gene>